<evidence type="ECO:0000256" key="3">
    <source>
        <dbReference type="ARBA" id="ARBA00022833"/>
    </source>
</evidence>
<name>A0A816GPR6_9BILA</name>
<evidence type="ECO:0000313" key="8">
    <source>
        <dbReference type="Proteomes" id="UP000663834"/>
    </source>
</evidence>
<dbReference type="PANTHER" id="PTHR18952">
    <property type="entry name" value="CARBONIC ANHYDRASE"/>
    <property type="match status" value="1"/>
</dbReference>
<comment type="cofactor">
    <cofactor evidence="4">
        <name>Zn(2+)</name>
        <dbReference type="ChEBI" id="CHEBI:29105"/>
    </cofactor>
</comment>
<organism evidence="6 8">
    <name type="scientific">Rotaria magnacalcarata</name>
    <dbReference type="NCBI Taxonomy" id="392030"/>
    <lineage>
        <taxon>Eukaryota</taxon>
        <taxon>Metazoa</taxon>
        <taxon>Spiralia</taxon>
        <taxon>Gnathifera</taxon>
        <taxon>Rotifera</taxon>
        <taxon>Eurotatoria</taxon>
        <taxon>Bdelloidea</taxon>
        <taxon>Philodinida</taxon>
        <taxon>Philodinidae</taxon>
        <taxon>Rotaria</taxon>
    </lineage>
</organism>
<dbReference type="GO" id="GO:0008270">
    <property type="term" value="F:zinc ion binding"/>
    <property type="evidence" value="ECO:0007669"/>
    <property type="project" value="UniProtKB-UniRule"/>
</dbReference>
<dbReference type="AlphaFoldDB" id="A0A816GPR6"/>
<dbReference type="InterPro" id="IPR036398">
    <property type="entry name" value="CA_dom_sf"/>
</dbReference>
<dbReference type="GO" id="GO:0005886">
    <property type="term" value="C:plasma membrane"/>
    <property type="evidence" value="ECO:0007669"/>
    <property type="project" value="TreeGrafter"/>
</dbReference>
<dbReference type="CDD" id="cd00326">
    <property type="entry name" value="alpha_CA"/>
    <property type="match status" value="1"/>
</dbReference>
<dbReference type="Proteomes" id="UP000663856">
    <property type="component" value="Unassembled WGS sequence"/>
</dbReference>
<comment type="catalytic activity">
    <reaction evidence="4">
        <text>hydrogencarbonate + H(+) = CO2 + H2O</text>
        <dbReference type="Rhea" id="RHEA:10748"/>
        <dbReference type="ChEBI" id="CHEBI:15377"/>
        <dbReference type="ChEBI" id="CHEBI:15378"/>
        <dbReference type="ChEBI" id="CHEBI:16526"/>
        <dbReference type="ChEBI" id="CHEBI:17544"/>
        <dbReference type="EC" id="4.2.1.1"/>
    </reaction>
</comment>
<dbReference type="PROSITE" id="PS00162">
    <property type="entry name" value="ALPHA_CA_1"/>
    <property type="match status" value="1"/>
</dbReference>
<dbReference type="EMBL" id="CAJNOW010020226">
    <property type="protein sequence ID" value="CAF1678119.1"/>
    <property type="molecule type" value="Genomic_DNA"/>
</dbReference>
<evidence type="ECO:0000256" key="2">
    <source>
        <dbReference type="ARBA" id="ARBA00022723"/>
    </source>
</evidence>
<dbReference type="EMBL" id="CAJNRF010017105">
    <property type="protein sequence ID" value="CAF2221794.1"/>
    <property type="molecule type" value="Genomic_DNA"/>
</dbReference>
<evidence type="ECO:0000256" key="4">
    <source>
        <dbReference type="RuleBase" id="RU367011"/>
    </source>
</evidence>
<dbReference type="SMART" id="SM01057">
    <property type="entry name" value="Carb_anhydrase"/>
    <property type="match status" value="1"/>
</dbReference>
<feature type="chain" id="PRO_5035957158" description="Carbonic anhydrase" evidence="4">
    <location>
        <begin position="19"/>
        <end position="316"/>
    </location>
</feature>
<dbReference type="GO" id="GO:0004089">
    <property type="term" value="F:carbonate dehydratase activity"/>
    <property type="evidence" value="ECO:0007669"/>
    <property type="project" value="UniProtKB-UniRule"/>
</dbReference>
<comment type="caution">
    <text evidence="6">The sequence shown here is derived from an EMBL/GenBank/DDBJ whole genome shotgun (WGS) entry which is preliminary data.</text>
</comment>
<reference evidence="6" key="1">
    <citation type="submission" date="2021-02" db="EMBL/GenBank/DDBJ databases">
        <authorList>
            <person name="Nowell W R."/>
        </authorList>
    </citation>
    <scope>NUCLEOTIDE SEQUENCE</scope>
</reference>
<keyword evidence="3 4" id="KW-0862">Zinc</keyword>
<dbReference type="SUPFAM" id="SSF51069">
    <property type="entry name" value="Carbonic anhydrase"/>
    <property type="match status" value="1"/>
</dbReference>
<dbReference type="InterPro" id="IPR023561">
    <property type="entry name" value="Carbonic_anhydrase_a-class"/>
</dbReference>
<evidence type="ECO:0000256" key="1">
    <source>
        <dbReference type="ARBA" id="ARBA00010718"/>
    </source>
</evidence>
<keyword evidence="4" id="KW-0456">Lyase</keyword>
<sequence>MLQLMLTTLLFMPIIIDASGGIWSYENIKQWRRGNRYCAGNLQSPIDLRFNISTFDSRLKQIYLEERHPPEKVELINSGHTVQLNLKNHFVLKNIAPGSEDFKVEQIHFHWGHANNDNNGSEHLLEGQAYPLEMHMVTYSSWYSNIRDAMTNTRGLAVVGVFFELSEEPNPFLQPIVDALAHIRSEHQQTPVRKEFNLKALIGEDRMARYYRYDGSLTTPPCYESVIWSVLLDPVQLSFQQLHAFRYLHDAKAHLITNTYRPVQKIGTRKLFRSFHSQNIHEDKIIRISMKENHGQSLTYNMKSIAIFICLLTITQ</sequence>
<gene>
    <name evidence="6" type="ORF">KQP761_LOCUS35883</name>
    <name evidence="7" type="ORF">WKI299_LOCUS35557</name>
</gene>
<comment type="function">
    <text evidence="4">Reversible hydration of carbon dioxide.</text>
</comment>
<dbReference type="InterPro" id="IPR001148">
    <property type="entry name" value="CA_dom"/>
</dbReference>
<dbReference type="Gene3D" id="3.10.200.10">
    <property type="entry name" value="Alpha carbonic anhydrase"/>
    <property type="match status" value="1"/>
</dbReference>
<dbReference type="PANTHER" id="PTHR18952:SF18">
    <property type="entry name" value="CARBONIC ANHYDRASE 9"/>
    <property type="match status" value="1"/>
</dbReference>
<keyword evidence="4" id="KW-0732">Signal</keyword>
<feature type="signal peptide" evidence="4">
    <location>
        <begin position="1"/>
        <end position="18"/>
    </location>
</feature>
<dbReference type="InterPro" id="IPR018338">
    <property type="entry name" value="Carbonic_anhydrase_a-class_CS"/>
</dbReference>
<proteinExistence type="inferred from homology"/>
<protein>
    <recommendedName>
        <fullName evidence="4">Carbonic anhydrase</fullName>
        <ecNumber evidence="4">4.2.1.1</ecNumber>
    </recommendedName>
</protein>
<dbReference type="Pfam" id="PF00194">
    <property type="entry name" value="Carb_anhydrase"/>
    <property type="match status" value="1"/>
</dbReference>
<evidence type="ECO:0000313" key="6">
    <source>
        <dbReference type="EMBL" id="CAF1678119.1"/>
    </source>
</evidence>
<dbReference type="EC" id="4.2.1.1" evidence="4"/>
<comment type="similarity">
    <text evidence="1 4">Belongs to the alpha-carbonic anhydrase family.</text>
</comment>
<dbReference type="PROSITE" id="PS51144">
    <property type="entry name" value="ALPHA_CA_2"/>
    <property type="match status" value="1"/>
</dbReference>
<feature type="domain" description="Alpha-carbonic anhydrase" evidence="5">
    <location>
        <begin position="21"/>
        <end position="275"/>
    </location>
</feature>
<dbReference type="Proteomes" id="UP000663834">
    <property type="component" value="Unassembled WGS sequence"/>
</dbReference>
<evidence type="ECO:0000259" key="5">
    <source>
        <dbReference type="PROSITE" id="PS51144"/>
    </source>
</evidence>
<keyword evidence="2 4" id="KW-0479">Metal-binding</keyword>
<dbReference type="OrthoDB" id="429145at2759"/>
<accession>A0A816GPR6</accession>
<evidence type="ECO:0000313" key="7">
    <source>
        <dbReference type="EMBL" id="CAF2221794.1"/>
    </source>
</evidence>